<dbReference type="GeneID" id="72992759"/>
<evidence type="ECO:0008006" key="4">
    <source>
        <dbReference type="Google" id="ProtNLM"/>
    </source>
</evidence>
<dbReference type="KEGG" id="mdi:METDI0864"/>
<dbReference type="InterPro" id="IPR021880">
    <property type="entry name" value="DUF3489"/>
</dbReference>
<protein>
    <recommendedName>
        <fullName evidence="4">DUF3489 domain-containing protein</fullName>
    </recommendedName>
</protein>
<dbReference type="RefSeq" id="WP_015821242.1">
    <property type="nucleotide sequence ID" value="NC_012988.1"/>
</dbReference>
<accession>C7CCF0</accession>
<reference evidence="3" key="1">
    <citation type="journal article" date="2009" name="PLoS ONE">
        <title>Methylobacterium genome sequences: a reference blueprint to investigate microbial metabolism of C1 compounds from natural and industrial sources.</title>
        <authorList>
            <person name="Vuilleumier S."/>
            <person name="Chistoserdova L."/>
            <person name="Lee M.-C."/>
            <person name="Bringel F."/>
            <person name="Lajus A."/>
            <person name="Zhou Y."/>
            <person name="Gourion B."/>
            <person name="Barbe V."/>
            <person name="Chang J."/>
            <person name="Cruveiller S."/>
            <person name="Dossat C."/>
            <person name="Gillett W."/>
            <person name="Gruffaz C."/>
            <person name="Haugen E."/>
            <person name="Hourcade E."/>
            <person name="Levy R."/>
            <person name="Mangenot S."/>
            <person name="Muller E."/>
            <person name="Nadalig T."/>
            <person name="Pagni M."/>
            <person name="Penny C."/>
            <person name="Peyraud R."/>
            <person name="Robinson D.G."/>
            <person name="Roche D."/>
            <person name="Rouy Z."/>
            <person name="Saenampechek C."/>
            <person name="Salvignol G."/>
            <person name="Vallenet D."/>
            <person name="Wu Z."/>
            <person name="Marx C.J."/>
            <person name="Vorholt J.A."/>
            <person name="Olson M.V."/>
            <person name="Kaul R."/>
            <person name="Weissenbach J."/>
            <person name="Medigue C."/>
            <person name="Lidstrom M.E."/>
        </authorList>
    </citation>
    <scope>NUCLEOTIDE SEQUENCE [LARGE SCALE GENOMIC DNA]</scope>
    <source>
        <strain evidence="3">DSM 6343 / CIP 106787 / DM4</strain>
    </source>
</reference>
<gene>
    <name evidence="2" type="ORF">METD_I0864</name>
</gene>
<feature type="region of interest" description="Disordered" evidence="1">
    <location>
        <begin position="86"/>
        <end position="105"/>
    </location>
</feature>
<organism evidence="2 3">
    <name type="scientific">Methylorubrum extorquens (strain DSM 6343 / CIP 106787 / DM4)</name>
    <name type="common">Methylobacterium extorquens</name>
    <dbReference type="NCBI Taxonomy" id="661410"/>
    <lineage>
        <taxon>Bacteria</taxon>
        <taxon>Pseudomonadati</taxon>
        <taxon>Pseudomonadota</taxon>
        <taxon>Alphaproteobacteria</taxon>
        <taxon>Hyphomicrobiales</taxon>
        <taxon>Methylobacteriaceae</taxon>
        <taxon>Methylorubrum</taxon>
    </lineage>
</organism>
<dbReference type="Pfam" id="PF11994">
    <property type="entry name" value="DUF3489"/>
    <property type="match status" value="1"/>
</dbReference>
<name>C7CCF0_METED</name>
<evidence type="ECO:0000313" key="2">
    <source>
        <dbReference type="EMBL" id="CAX22496.1"/>
    </source>
</evidence>
<dbReference type="AlphaFoldDB" id="C7CCF0"/>
<evidence type="ECO:0000313" key="3">
    <source>
        <dbReference type="Proteomes" id="UP000008070"/>
    </source>
</evidence>
<proteinExistence type="predicted"/>
<dbReference type="Proteomes" id="UP000008070">
    <property type="component" value="Chromosome"/>
</dbReference>
<dbReference type="EMBL" id="FP103042">
    <property type="protein sequence ID" value="CAX22496.1"/>
    <property type="molecule type" value="Genomic_DNA"/>
</dbReference>
<dbReference type="HOGENOM" id="CLU_102158_0_0_5"/>
<sequence length="181" mass="19371">MPRKIAEKLSQSQRLILTQAAHHPEQRVLCPDTLKPPTFRATLSALRTRGLIADMPHAEGRRGRQRCLIVTAEGWAAIGITVPTPSLSASKEPAGSGSASCASDKPQRTKQALLIALLSQPEGATLEALATATHWLPHTTRAALTRLRHRGLAILTVRGAGVSTHYKLAEQNSRASIEASA</sequence>
<evidence type="ECO:0000256" key="1">
    <source>
        <dbReference type="SAM" id="MobiDB-lite"/>
    </source>
</evidence>